<dbReference type="OrthoDB" id="7999639at2"/>
<evidence type="ECO:0000259" key="1">
    <source>
        <dbReference type="Pfam" id="PF21834"/>
    </source>
</evidence>
<dbReference type="InterPro" id="IPR054189">
    <property type="entry name" value="DUF6894"/>
</dbReference>
<feature type="domain" description="DUF6894" evidence="1">
    <location>
        <begin position="3"/>
        <end position="72"/>
    </location>
</feature>
<dbReference type="EMBL" id="CP029550">
    <property type="protein sequence ID" value="AWN42629.1"/>
    <property type="molecule type" value="Genomic_DNA"/>
</dbReference>
<sequence>MPLFYFHLHALSKLRQDEIGLELDSVEAAYLAAYHSVPGVAAELVREGLDPSQFKYVITNAKDRHLMTLPFSEALGAKVR</sequence>
<dbReference type="Proteomes" id="UP000245926">
    <property type="component" value="Chromosome"/>
</dbReference>
<keyword evidence="3" id="KW-1185">Reference proteome</keyword>
<dbReference type="KEGG" id="mets:DK389_21625"/>
<evidence type="ECO:0000313" key="2">
    <source>
        <dbReference type="EMBL" id="AWN42629.1"/>
    </source>
</evidence>
<dbReference type="RefSeq" id="WP_109892701.1">
    <property type="nucleotide sequence ID" value="NZ_CP029550.1"/>
</dbReference>
<name>A0A2U8W9G2_9HYPH</name>
<organism evidence="2 3">
    <name type="scientific">Methylobacterium durans</name>
    <dbReference type="NCBI Taxonomy" id="2202825"/>
    <lineage>
        <taxon>Bacteria</taxon>
        <taxon>Pseudomonadati</taxon>
        <taxon>Pseudomonadota</taxon>
        <taxon>Alphaproteobacteria</taxon>
        <taxon>Hyphomicrobiales</taxon>
        <taxon>Methylobacteriaceae</taxon>
        <taxon>Methylobacterium</taxon>
    </lineage>
</organism>
<evidence type="ECO:0000313" key="3">
    <source>
        <dbReference type="Proteomes" id="UP000245926"/>
    </source>
</evidence>
<dbReference type="Pfam" id="PF21834">
    <property type="entry name" value="DUF6894"/>
    <property type="match status" value="1"/>
</dbReference>
<proteinExistence type="predicted"/>
<reference evidence="3" key="1">
    <citation type="submission" date="2018-05" db="EMBL/GenBank/DDBJ databases">
        <title>Complete Genome Sequence of Methylobacterium sp. 17SD2-17.</title>
        <authorList>
            <person name="Srinivasan S."/>
        </authorList>
    </citation>
    <scope>NUCLEOTIDE SEQUENCE [LARGE SCALE GENOMIC DNA]</scope>
    <source>
        <strain evidence="3">17SD2-17</strain>
    </source>
</reference>
<accession>A0A2U8W9G2</accession>
<protein>
    <recommendedName>
        <fullName evidence="1">DUF6894 domain-containing protein</fullName>
    </recommendedName>
</protein>
<gene>
    <name evidence="2" type="ORF">DK389_21625</name>
</gene>
<dbReference type="AlphaFoldDB" id="A0A2U8W9G2"/>